<evidence type="ECO:0000313" key="3">
    <source>
        <dbReference type="Proteomes" id="UP000006052"/>
    </source>
</evidence>
<proteinExistence type="predicted"/>
<dbReference type="PATRIC" id="fig|679935.3.peg.2631"/>
<dbReference type="eggNOG" id="ENOG5030WB2">
    <property type="taxonomic scope" value="Bacteria"/>
</dbReference>
<dbReference type="EMBL" id="CP003274">
    <property type="protein sequence ID" value="AFL78977.1"/>
    <property type="molecule type" value="Genomic_DNA"/>
</dbReference>
<keyword evidence="1" id="KW-0812">Transmembrane</keyword>
<sequence>MEQSEILQYLAELTGIEGHAFHRAILLEVVVWFVMIAAVIIDFSTGIRKARVLKIPRDSHGFRRSFEKFGDYGKVTGMLMLFDLLAILFGIYSLPYASGLAGVGVVYTEYKSVRENLTAIRSAAVKMTTLVELLANAHDPKEITGLLLKYNEVKDSADKGKARRDQLNTLLNLTQNENID</sequence>
<dbReference type="STRING" id="679935.Alfi_2717"/>
<dbReference type="AlphaFoldDB" id="I3YPQ9"/>
<evidence type="ECO:0000313" key="2">
    <source>
        <dbReference type="EMBL" id="AFL78977.1"/>
    </source>
</evidence>
<reference evidence="3" key="1">
    <citation type="journal article" date="2013" name="Stand. Genomic Sci.">
        <title>Complete genome sequence of the bile-resistant pigment-producing anaerobe Alistipes finegoldii type strain (AHN2437(T)).</title>
        <authorList>
            <person name="Mavromatis K."/>
            <person name="Stackebrandt E."/>
            <person name="Munk C."/>
            <person name="Lapidus A."/>
            <person name="Nolan M."/>
            <person name="Lucas S."/>
            <person name="Hammon N."/>
            <person name="Deshpande S."/>
            <person name="Cheng J.F."/>
            <person name="Tapia R."/>
            <person name="Goodwin L.A."/>
            <person name="Pitluck S."/>
            <person name="Liolios K."/>
            <person name="Pagani I."/>
            <person name="Ivanova N."/>
            <person name="Mikhailova N."/>
            <person name="Huntemann M."/>
            <person name="Pati A."/>
            <person name="Chen A."/>
            <person name="Palaniappan K."/>
            <person name="Land M."/>
            <person name="Hauser L."/>
            <person name="Rohde M."/>
            <person name="Gronow S."/>
            <person name="Goker M."/>
            <person name="Detter J.C."/>
            <person name="Bristow J."/>
            <person name="Eisen J.A."/>
            <person name="Markowitz V."/>
            <person name="Hugenholtz P."/>
            <person name="Kyrpides N.C."/>
            <person name="Klenk H.P."/>
            <person name="Woyke T."/>
        </authorList>
    </citation>
    <scope>NUCLEOTIDE SEQUENCE</scope>
    <source>
        <strain evidence="3">DSM 17242 / JCM 16770 / AHN 2437 / CCUG 46020 / CIP 107999</strain>
    </source>
</reference>
<evidence type="ECO:0000256" key="1">
    <source>
        <dbReference type="SAM" id="Phobius"/>
    </source>
</evidence>
<accession>I3YPQ9</accession>
<feature type="transmembrane region" description="Helical" evidence="1">
    <location>
        <begin position="20"/>
        <end position="41"/>
    </location>
</feature>
<keyword evidence="1" id="KW-1133">Transmembrane helix</keyword>
<dbReference type="HOGENOM" id="CLU_1493188_0_0_10"/>
<name>I3YPQ9_ALIFI</name>
<protein>
    <recommendedName>
        <fullName evidence="4">Holin</fullName>
    </recommendedName>
</protein>
<organism evidence="2 3">
    <name type="scientific">Alistipes finegoldii (strain DSM 17242 / JCM 16770 / CCUG 46020 / CIP 107999 / KCTC 15236 / AHN 2437)</name>
    <dbReference type="NCBI Taxonomy" id="679935"/>
    <lineage>
        <taxon>Bacteria</taxon>
        <taxon>Pseudomonadati</taxon>
        <taxon>Bacteroidota</taxon>
        <taxon>Bacteroidia</taxon>
        <taxon>Bacteroidales</taxon>
        <taxon>Rikenellaceae</taxon>
        <taxon>Alistipes</taxon>
    </lineage>
</organism>
<gene>
    <name evidence="2" type="ordered locus">Alfi_2717</name>
</gene>
<dbReference type="Proteomes" id="UP000006052">
    <property type="component" value="Chromosome"/>
</dbReference>
<keyword evidence="1" id="KW-0472">Membrane</keyword>
<dbReference type="RefSeq" id="WP_014776190.1">
    <property type="nucleotide sequence ID" value="NC_018011.1"/>
</dbReference>
<dbReference type="KEGG" id="afd:Alfi_2717"/>
<evidence type="ECO:0008006" key="4">
    <source>
        <dbReference type="Google" id="ProtNLM"/>
    </source>
</evidence>